<organism evidence="1 2">
    <name type="scientific">Paroceanicella profunda</name>
    <dbReference type="NCBI Taxonomy" id="2579971"/>
    <lineage>
        <taxon>Bacteria</taxon>
        <taxon>Pseudomonadati</taxon>
        <taxon>Pseudomonadota</taxon>
        <taxon>Alphaproteobacteria</taxon>
        <taxon>Rhodobacterales</taxon>
        <taxon>Paracoccaceae</taxon>
        <taxon>Paroceanicella</taxon>
    </lineage>
</organism>
<evidence type="ECO:0000313" key="2">
    <source>
        <dbReference type="Proteomes" id="UP000305888"/>
    </source>
</evidence>
<sequence length="357" mass="39621">MMNLTSQIIYQGEGYLVEALGTLEHDVTIVGFASRGASARYNPVTPADFDRRFLKASLLKWNLPVNFVNFTSNRNCWFMLPEIVEACSALRKRLGGQRLITYGSSMGGFAAINCSTFLDADYFLALSPLYSIFDPFMKSIRDTRFREEREALNDAFDGISKGWHAGRTGLVAYDDRHERDTRHAQEILKQTSGHELKVPFAGHPVGPSLNRAYSLKKILVQSISGPIDVDEVQKVVHSNLENSAGALAADGDGLPEFLNLVRQGQRSVDPSAWVSASQTLVDLAKKESIDEDVLGALCSSFPDNEFWAGAPSKLVQCAWGFCRALEELGDLSRAREFAEERMPEPQRSRFLARASTD</sequence>
<proteinExistence type="predicted"/>
<protein>
    <recommendedName>
        <fullName evidence="3">Alpha/beta hydrolase</fullName>
    </recommendedName>
</protein>
<gene>
    <name evidence="1" type="ORF">FDP22_23280</name>
</gene>
<reference evidence="1 2" key="1">
    <citation type="submission" date="2019-06" db="EMBL/GenBank/DDBJ databases">
        <title>Genome sequence of Rhodobacteraceae bacterium D4M1.</title>
        <authorList>
            <person name="Cao J."/>
        </authorList>
    </citation>
    <scope>NUCLEOTIDE SEQUENCE [LARGE SCALE GENOMIC DNA]</scope>
    <source>
        <strain evidence="1 2">D4M1</strain>
        <plasmid evidence="2">pd4m1d</plasmid>
    </source>
</reference>
<keyword evidence="2" id="KW-1185">Reference proteome</keyword>
<evidence type="ECO:0008006" key="3">
    <source>
        <dbReference type="Google" id="ProtNLM"/>
    </source>
</evidence>
<dbReference type="OrthoDB" id="1997677at2"/>
<dbReference type="EMBL" id="CP040822">
    <property type="protein sequence ID" value="QDL94794.1"/>
    <property type="molecule type" value="Genomic_DNA"/>
</dbReference>
<dbReference type="SUPFAM" id="SSF53474">
    <property type="entry name" value="alpha/beta-Hydrolases"/>
    <property type="match status" value="1"/>
</dbReference>
<dbReference type="RefSeq" id="WP_138579548.1">
    <property type="nucleotide sequence ID" value="NZ_CP040822.1"/>
</dbReference>
<keyword evidence="1" id="KW-0614">Plasmid</keyword>
<dbReference type="AlphaFoldDB" id="A0A5B8G3S8"/>
<dbReference type="Proteomes" id="UP000305888">
    <property type="component" value="Plasmid pD4M1D"/>
</dbReference>
<accession>A0A5B8G3S8</accession>
<name>A0A5B8G3S8_9RHOB</name>
<dbReference type="InterPro" id="IPR029058">
    <property type="entry name" value="AB_hydrolase_fold"/>
</dbReference>
<evidence type="ECO:0000313" key="1">
    <source>
        <dbReference type="EMBL" id="QDL94794.1"/>
    </source>
</evidence>
<dbReference type="KEGG" id="ppru:FDP22_23280"/>
<geneLocation type="plasmid" evidence="2">
    <name>pd4m1d</name>
</geneLocation>